<dbReference type="OrthoDB" id="10044044at2759"/>
<reference evidence="1 2" key="1">
    <citation type="journal article" date="2011" name="PLoS Genet.">
        <title>Comparative genomic analysis of human fungal pathogens causing paracoccidioidomycosis.</title>
        <authorList>
            <person name="Desjardins C.A."/>
            <person name="Champion M.D."/>
            <person name="Holder J.W."/>
            <person name="Muszewska A."/>
            <person name="Goldberg J."/>
            <person name="Bailao A.M."/>
            <person name="Brigido M.M."/>
            <person name="Ferreira M.E."/>
            <person name="Garcia A.M."/>
            <person name="Grynberg M."/>
            <person name="Gujja S."/>
            <person name="Heiman D.I."/>
            <person name="Henn M.R."/>
            <person name="Kodira C.D."/>
            <person name="Leon-Narvaez H."/>
            <person name="Longo L.V."/>
            <person name="Ma L.J."/>
            <person name="Malavazi I."/>
            <person name="Matsuo A.L."/>
            <person name="Morais F.V."/>
            <person name="Pereira M."/>
            <person name="Rodriguez-Brito S."/>
            <person name="Sakthikumar S."/>
            <person name="Salem-Izacc S.M."/>
            <person name="Sykes S.M."/>
            <person name="Teixeira M.M."/>
            <person name="Vallejo M.C."/>
            <person name="Walter M.E."/>
            <person name="Yandava C."/>
            <person name="Young S."/>
            <person name="Zeng Q."/>
            <person name="Zucker J."/>
            <person name="Felipe M.S."/>
            <person name="Goldman G.H."/>
            <person name="Haas B.J."/>
            <person name="McEwen J.G."/>
            <person name="Nino-Vega G."/>
            <person name="Puccia R."/>
            <person name="San-Blas G."/>
            <person name="Soares C.M."/>
            <person name="Birren B.W."/>
            <person name="Cuomo C.A."/>
        </authorList>
    </citation>
    <scope>NUCLEOTIDE SEQUENCE [LARGE SCALE GENOMIC DNA]</scope>
    <source>
        <strain evidence="2">ATCC MYA-826 / Pb01</strain>
    </source>
</reference>
<evidence type="ECO:0008006" key="3">
    <source>
        <dbReference type="Google" id="ProtNLM"/>
    </source>
</evidence>
<gene>
    <name evidence="1" type="ORF">PAAG_07549</name>
</gene>
<evidence type="ECO:0000313" key="2">
    <source>
        <dbReference type="Proteomes" id="UP000002059"/>
    </source>
</evidence>
<name>C1H9V8_PARBA</name>
<organism evidence="1 2">
    <name type="scientific">Paracoccidioides lutzii (strain ATCC MYA-826 / Pb01)</name>
    <name type="common">Paracoccidioides brasiliensis</name>
    <dbReference type="NCBI Taxonomy" id="502779"/>
    <lineage>
        <taxon>Eukaryota</taxon>
        <taxon>Fungi</taxon>
        <taxon>Dikarya</taxon>
        <taxon>Ascomycota</taxon>
        <taxon>Pezizomycotina</taxon>
        <taxon>Eurotiomycetes</taxon>
        <taxon>Eurotiomycetidae</taxon>
        <taxon>Onygenales</taxon>
        <taxon>Ajellomycetaceae</taxon>
        <taxon>Paracoccidioides</taxon>
    </lineage>
</organism>
<dbReference type="AlphaFoldDB" id="C1H9V8"/>
<protein>
    <recommendedName>
        <fullName evidence="3">Hemerythrin-like domain-containing protein</fullName>
    </recommendedName>
</protein>
<dbReference type="KEGG" id="pbl:PAAG_07549"/>
<dbReference type="EMBL" id="KN294015">
    <property type="protein sequence ID" value="EEH37131.2"/>
    <property type="molecule type" value="Genomic_DNA"/>
</dbReference>
<dbReference type="GeneID" id="9093898"/>
<keyword evidence="2" id="KW-1185">Reference proteome</keyword>
<dbReference type="RefSeq" id="XP_015700689.1">
    <property type="nucleotide sequence ID" value="XM_015846254.1"/>
</dbReference>
<dbReference type="HOGENOM" id="CLU_2868263_0_0_1"/>
<dbReference type="Proteomes" id="UP000002059">
    <property type="component" value="Partially assembled WGS sequence"/>
</dbReference>
<evidence type="ECO:0000313" key="1">
    <source>
        <dbReference type="EMBL" id="EEH37131.2"/>
    </source>
</evidence>
<sequence>MFRNPWTTLYDACLANELPKDMTLDQLIEMGTNFCNDLKIHRTAEKEFVFPHLGQRMPEFTEKA</sequence>
<proteinExistence type="predicted"/>
<dbReference type="VEuPathDB" id="FungiDB:PAAG_07549"/>
<dbReference type="eggNOG" id="ENOG502RPBD">
    <property type="taxonomic scope" value="Eukaryota"/>
</dbReference>
<accession>C1H9V8</accession>